<keyword evidence="7" id="KW-1185">Reference proteome</keyword>
<keyword evidence="3" id="KW-0677">Repeat</keyword>
<protein>
    <recommendedName>
        <fullName evidence="8">Leucine-rich repeat domain-containing protein</fullName>
    </recommendedName>
</protein>
<dbReference type="EMBL" id="BTFZ01000003">
    <property type="protein sequence ID" value="GMM34760.1"/>
    <property type="molecule type" value="Genomic_DNA"/>
</dbReference>
<dbReference type="SUPFAM" id="SSF52075">
    <property type="entry name" value="Outer arm dynein light chain 1"/>
    <property type="match status" value="1"/>
</dbReference>
<proteinExistence type="predicted"/>
<evidence type="ECO:0000256" key="2">
    <source>
        <dbReference type="ARBA" id="ARBA00022614"/>
    </source>
</evidence>
<reference evidence="6 7" key="1">
    <citation type="journal article" date="2023" name="Elife">
        <title>Identification of key yeast species and microbe-microbe interactions impacting larval growth of Drosophila in the wild.</title>
        <authorList>
            <person name="Mure A."/>
            <person name="Sugiura Y."/>
            <person name="Maeda R."/>
            <person name="Honda K."/>
            <person name="Sakurai N."/>
            <person name="Takahashi Y."/>
            <person name="Watada M."/>
            <person name="Katoh T."/>
            <person name="Gotoh A."/>
            <person name="Gotoh Y."/>
            <person name="Taniguchi I."/>
            <person name="Nakamura K."/>
            <person name="Hayashi T."/>
            <person name="Katayama T."/>
            <person name="Uemura T."/>
            <person name="Hattori Y."/>
        </authorList>
    </citation>
    <scope>NUCLEOTIDE SEQUENCE [LARGE SCALE GENOMIC DNA]</scope>
    <source>
        <strain evidence="6 7">SC-9</strain>
    </source>
</reference>
<dbReference type="InterPro" id="IPR050576">
    <property type="entry name" value="Cilia_flagella_integrity"/>
</dbReference>
<dbReference type="AlphaFoldDB" id="A0AAV5QK63"/>
<sequence length="449" mass="52389">MNGYSNFSRGELMDKFRLLKINDLLKIRNDSHSALVKECADSYLFEEMLIYPFNEYQKIYFEGDFLEFQLENIPIRKFRYYDHLAVDASQINKIAPFKNYIRAVNINIRYNVTDEMIRNIATSLNSLPFLRQITSDTDISPITQPLVKLDTRIKNGSNLMMNKENLYELHVYHSLYHPQDGVTATLSKIENTFIPKNSWFPNLRILKSFYCTNSLNSDDLDASLLEELEIVNCASTFNLQNMDSERFPNLRKLSICIKDPHKGNSFKEIGVCKGTISIFTLDTLYLNNARGISLDFRSLEYLTDITIRHWYPLRIDNFGFLHRLEIVDLSYNSLSKIEGLEDLRKLKKLNLSHNNIEKIQNLEKLVNLENLNLGFNSIKKIENLDRLLNLNVLSLSKNYITKLENVESSPKLEHLFLLQNPLKRSINSVEYGKLREKIDDLRISWVEGS</sequence>
<dbReference type="SMART" id="SM00369">
    <property type="entry name" value="LRR_TYP"/>
    <property type="match status" value="3"/>
</dbReference>
<dbReference type="InterPro" id="IPR003591">
    <property type="entry name" value="Leu-rich_rpt_typical-subtyp"/>
</dbReference>
<accession>A0AAV5QK63</accession>
<evidence type="ECO:0008006" key="8">
    <source>
        <dbReference type="Google" id="ProtNLM"/>
    </source>
</evidence>
<comment type="subcellular location">
    <subcellularLocation>
        <location evidence="1">Cell projection</location>
        <location evidence="1">Cilium</location>
    </subcellularLocation>
</comment>
<evidence type="ECO:0000256" key="4">
    <source>
        <dbReference type="ARBA" id="ARBA00023069"/>
    </source>
</evidence>
<keyword evidence="5" id="KW-0966">Cell projection</keyword>
<comment type="caution">
    <text evidence="6">The sequence shown here is derived from an EMBL/GenBank/DDBJ whole genome shotgun (WGS) entry which is preliminary data.</text>
</comment>
<evidence type="ECO:0000256" key="1">
    <source>
        <dbReference type="ARBA" id="ARBA00004138"/>
    </source>
</evidence>
<gene>
    <name evidence="6" type="ORF">DASC09_020850</name>
</gene>
<dbReference type="InterPro" id="IPR032675">
    <property type="entry name" value="LRR_dom_sf"/>
</dbReference>
<dbReference type="Pfam" id="PF12799">
    <property type="entry name" value="LRR_4"/>
    <property type="match status" value="1"/>
</dbReference>
<dbReference type="SMART" id="SM00365">
    <property type="entry name" value="LRR_SD22"/>
    <property type="match status" value="4"/>
</dbReference>
<dbReference type="PANTHER" id="PTHR45973">
    <property type="entry name" value="PROTEIN PHOSPHATASE 1 REGULATORY SUBUNIT SDS22-RELATED"/>
    <property type="match status" value="1"/>
</dbReference>
<evidence type="ECO:0000313" key="7">
    <source>
        <dbReference type="Proteomes" id="UP001360560"/>
    </source>
</evidence>
<dbReference type="GeneID" id="90072739"/>
<dbReference type="PROSITE" id="PS51450">
    <property type="entry name" value="LRR"/>
    <property type="match status" value="4"/>
</dbReference>
<evidence type="ECO:0000313" key="6">
    <source>
        <dbReference type="EMBL" id="GMM34760.1"/>
    </source>
</evidence>
<keyword evidence="4" id="KW-0969">Cilium</keyword>
<dbReference type="Gene3D" id="3.80.10.10">
    <property type="entry name" value="Ribonuclease Inhibitor"/>
    <property type="match status" value="1"/>
</dbReference>
<dbReference type="InterPro" id="IPR025875">
    <property type="entry name" value="Leu-rich_rpt_4"/>
</dbReference>
<evidence type="ECO:0000256" key="5">
    <source>
        <dbReference type="ARBA" id="ARBA00023273"/>
    </source>
</evidence>
<dbReference type="Proteomes" id="UP001360560">
    <property type="component" value="Unassembled WGS sequence"/>
</dbReference>
<dbReference type="RefSeq" id="XP_064851760.1">
    <property type="nucleotide sequence ID" value="XM_064995688.1"/>
</dbReference>
<dbReference type="PANTHER" id="PTHR45973:SF9">
    <property type="entry name" value="LEUCINE-RICH REPEAT-CONTAINING PROTEIN 46"/>
    <property type="match status" value="1"/>
</dbReference>
<keyword evidence="2" id="KW-0433">Leucine-rich repeat</keyword>
<evidence type="ECO:0000256" key="3">
    <source>
        <dbReference type="ARBA" id="ARBA00022737"/>
    </source>
</evidence>
<name>A0AAV5QK63_9ASCO</name>
<organism evidence="6 7">
    <name type="scientific">Saccharomycopsis crataegensis</name>
    <dbReference type="NCBI Taxonomy" id="43959"/>
    <lineage>
        <taxon>Eukaryota</taxon>
        <taxon>Fungi</taxon>
        <taxon>Dikarya</taxon>
        <taxon>Ascomycota</taxon>
        <taxon>Saccharomycotina</taxon>
        <taxon>Saccharomycetes</taxon>
        <taxon>Saccharomycopsidaceae</taxon>
        <taxon>Saccharomycopsis</taxon>
    </lineage>
</organism>
<dbReference type="InterPro" id="IPR001611">
    <property type="entry name" value="Leu-rich_rpt"/>
</dbReference>